<evidence type="ECO:0000256" key="8">
    <source>
        <dbReference type="SAM" id="Phobius"/>
    </source>
</evidence>
<dbReference type="SUPFAM" id="SSF47384">
    <property type="entry name" value="Homodimeric domain of signal transducing histidine kinase"/>
    <property type="match status" value="1"/>
</dbReference>
<evidence type="ECO:0000313" key="11">
    <source>
        <dbReference type="Proteomes" id="UP000095541"/>
    </source>
</evidence>
<dbReference type="PROSITE" id="PS50109">
    <property type="entry name" value="HIS_KIN"/>
    <property type="match status" value="1"/>
</dbReference>
<keyword evidence="8" id="KW-0472">Membrane</keyword>
<evidence type="ECO:0000256" key="5">
    <source>
        <dbReference type="ARBA" id="ARBA00022692"/>
    </source>
</evidence>
<keyword evidence="7 8" id="KW-1133">Transmembrane helix</keyword>
<dbReference type="Pfam" id="PF02518">
    <property type="entry name" value="HATPase_c"/>
    <property type="match status" value="1"/>
</dbReference>
<dbReference type="InterPro" id="IPR036097">
    <property type="entry name" value="HisK_dim/P_sf"/>
</dbReference>
<reference evidence="10 11" key="1">
    <citation type="submission" date="2015-09" db="EMBL/GenBank/DDBJ databases">
        <authorList>
            <consortium name="Pathogen Informatics"/>
        </authorList>
    </citation>
    <scope>NUCLEOTIDE SEQUENCE [LARGE SCALE GENOMIC DNA]</scope>
    <source>
        <strain evidence="10 11">2789STDY5834945</strain>
    </source>
</reference>
<dbReference type="Pfam" id="PF00512">
    <property type="entry name" value="HisKA"/>
    <property type="match status" value="1"/>
</dbReference>
<protein>
    <recommendedName>
        <fullName evidence="2">histidine kinase</fullName>
        <ecNumber evidence="2">2.7.13.3</ecNumber>
    </recommendedName>
</protein>
<dbReference type="PANTHER" id="PTHR45436:SF5">
    <property type="entry name" value="SENSOR HISTIDINE KINASE TRCS"/>
    <property type="match status" value="1"/>
</dbReference>
<dbReference type="Proteomes" id="UP000095541">
    <property type="component" value="Unassembled WGS sequence"/>
</dbReference>
<evidence type="ECO:0000259" key="9">
    <source>
        <dbReference type="PROSITE" id="PS50109"/>
    </source>
</evidence>
<dbReference type="InterPro" id="IPR050428">
    <property type="entry name" value="TCS_sensor_his_kinase"/>
</dbReference>
<evidence type="ECO:0000256" key="6">
    <source>
        <dbReference type="ARBA" id="ARBA00022777"/>
    </source>
</evidence>
<evidence type="ECO:0000256" key="2">
    <source>
        <dbReference type="ARBA" id="ARBA00012438"/>
    </source>
</evidence>
<evidence type="ECO:0000313" key="10">
    <source>
        <dbReference type="EMBL" id="CUP76067.1"/>
    </source>
</evidence>
<dbReference type="SMART" id="SM00387">
    <property type="entry name" value="HATPase_c"/>
    <property type="match status" value="1"/>
</dbReference>
<keyword evidence="5 8" id="KW-0812">Transmembrane</keyword>
<dbReference type="Gene3D" id="3.30.565.10">
    <property type="entry name" value="Histidine kinase-like ATPase, C-terminal domain"/>
    <property type="match status" value="1"/>
</dbReference>
<accession>A0A174QWE0</accession>
<gene>
    <name evidence="10" type="primary">qseC</name>
    <name evidence="10" type="ORF">ERS852557_01564</name>
</gene>
<dbReference type="Gene3D" id="1.10.287.130">
    <property type="match status" value="1"/>
</dbReference>
<feature type="domain" description="Histidine kinase" evidence="9">
    <location>
        <begin position="222"/>
        <end position="427"/>
    </location>
</feature>
<evidence type="ECO:0000256" key="7">
    <source>
        <dbReference type="ARBA" id="ARBA00022989"/>
    </source>
</evidence>
<evidence type="ECO:0000256" key="4">
    <source>
        <dbReference type="ARBA" id="ARBA00022679"/>
    </source>
</evidence>
<dbReference type="GO" id="GO:0000155">
    <property type="term" value="F:phosphorelay sensor kinase activity"/>
    <property type="evidence" value="ECO:0007669"/>
    <property type="project" value="InterPro"/>
</dbReference>
<dbReference type="InterPro" id="IPR036890">
    <property type="entry name" value="HATPase_C_sf"/>
</dbReference>
<dbReference type="SMART" id="SM00388">
    <property type="entry name" value="HisKA"/>
    <property type="match status" value="1"/>
</dbReference>
<dbReference type="CDD" id="cd00082">
    <property type="entry name" value="HisKA"/>
    <property type="match status" value="1"/>
</dbReference>
<evidence type="ECO:0000256" key="3">
    <source>
        <dbReference type="ARBA" id="ARBA00022553"/>
    </source>
</evidence>
<evidence type="ECO:0000256" key="1">
    <source>
        <dbReference type="ARBA" id="ARBA00000085"/>
    </source>
</evidence>
<dbReference type="RefSeq" id="WP_055217852.1">
    <property type="nucleotide sequence ID" value="NZ_CZBI01000002.1"/>
</dbReference>
<keyword evidence="6 10" id="KW-0418">Kinase</keyword>
<dbReference type="PANTHER" id="PTHR45436">
    <property type="entry name" value="SENSOR HISTIDINE KINASE YKOH"/>
    <property type="match status" value="1"/>
</dbReference>
<dbReference type="AlphaFoldDB" id="A0A174QWE0"/>
<organism evidence="10 11">
    <name type="scientific">Bacteroides thetaiotaomicron</name>
    <dbReference type="NCBI Taxonomy" id="818"/>
    <lineage>
        <taxon>Bacteria</taxon>
        <taxon>Pseudomonadati</taxon>
        <taxon>Bacteroidota</taxon>
        <taxon>Bacteroidia</taxon>
        <taxon>Bacteroidales</taxon>
        <taxon>Bacteroidaceae</taxon>
        <taxon>Bacteroides</taxon>
    </lineage>
</organism>
<feature type="transmembrane region" description="Helical" evidence="8">
    <location>
        <begin position="137"/>
        <end position="161"/>
    </location>
</feature>
<dbReference type="GO" id="GO:0005886">
    <property type="term" value="C:plasma membrane"/>
    <property type="evidence" value="ECO:0007669"/>
    <property type="project" value="TreeGrafter"/>
</dbReference>
<proteinExistence type="predicted"/>
<feature type="transmembrane region" description="Helical" evidence="8">
    <location>
        <begin position="7"/>
        <end position="28"/>
    </location>
</feature>
<dbReference type="EC" id="2.7.13.3" evidence="2"/>
<dbReference type="InterPro" id="IPR003661">
    <property type="entry name" value="HisK_dim/P_dom"/>
</dbReference>
<keyword evidence="4 10" id="KW-0808">Transferase</keyword>
<dbReference type="InterPro" id="IPR005467">
    <property type="entry name" value="His_kinase_dom"/>
</dbReference>
<sequence>MKLIYYIILRITIALTLILTVWAVFFYVTMIDEVNDEVDDSLEDYSETIIIRALAGEELPSQNNGSNNQYYLKEITKEYAKSQEDIQYKDSMVYIVEKEETEPARILTTIFKDDEDRYYELTVSTPSIEKDDLKSAIQVWIIFLYVALLLCIIIISVWVFYRNMRPLYILLHWLDSYQTGKKNKPLKNDTRITEFRKLNDAAARYVERTEQMFEQQKQFIGNASHEIQTPLAICRNRLEMLMEDDSLSENQLEELMKTHQTLEYITKLNKSLLLLSKIDNGQFTDTKEVDLNVLLKQYLEDYKEVYDYKNIEVSITEQANFHVTMNESLAIALLTNLLKNAFVHNVDGGHIRIIITKHSITFRNSGEKQPLDKTHIFERFYQGHKKEGSTGLGLAITDSICRLQQLNLRYYFEQGEHCFEISSKNQR</sequence>
<dbReference type="EMBL" id="CZBI01000002">
    <property type="protein sequence ID" value="CUP76067.1"/>
    <property type="molecule type" value="Genomic_DNA"/>
</dbReference>
<dbReference type="InterPro" id="IPR003594">
    <property type="entry name" value="HATPase_dom"/>
</dbReference>
<comment type="catalytic activity">
    <reaction evidence="1">
        <text>ATP + protein L-histidine = ADP + protein N-phospho-L-histidine.</text>
        <dbReference type="EC" id="2.7.13.3"/>
    </reaction>
</comment>
<dbReference type="SUPFAM" id="SSF55874">
    <property type="entry name" value="ATPase domain of HSP90 chaperone/DNA topoisomerase II/histidine kinase"/>
    <property type="match status" value="1"/>
</dbReference>
<name>A0A174QWE0_BACT4</name>
<keyword evidence="3" id="KW-0597">Phosphoprotein</keyword>
<dbReference type="CDD" id="cd00075">
    <property type="entry name" value="HATPase"/>
    <property type="match status" value="1"/>
</dbReference>